<dbReference type="Gene3D" id="3.40.50.12690">
    <property type="match status" value="1"/>
</dbReference>
<dbReference type="Gene3D" id="3.40.50.12700">
    <property type="match status" value="1"/>
</dbReference>
<feature type="compositionally biased region" description="Basic and acidic residues" evidence="1">
    <location>
        <begin position="153"/>
        <end position="167"/>
    </location>
</feature>
<evidence type="ECO:0008006" key="4">
    <source>
        <dbReference type="Google" id="ProtNLM"/>
    </source>
</evidence>
<reference evidence="2 3" key="1">
    <citation type="submission" date="2014-04" db="EMBL/GenBank/DDBJ databases">
        <title>Genome evolution of avian class.</title>
        <authorList>
            <person name="Zhang G."/>
            <person name="Li C."/>
        </authorList>
    </citation>
    <scope>NUCLEOTIDE SEQUENCE [LARGE SCALE GENOMIC DNA]</scope>
    <source>
        <strain evidence="2">BGI_N307</strain>
    </source>
</reference>
<protein>
    <recommendedName>
        <fullName evidence="4">SGNH hydrolase-type esterase domain-containing protein</fullName>
    </recommendedName>
</protein>
<organism evidence="2 3">
    <name type="scientific">Dryobates pubescens</name>
    <name type="common">Downy woodpecker</name>
    <name type="synonym">Picoides pubescens</name>
    <dbReference type="NCBI Taxonomy" id="118200"/>
    <lineage>
        <taxon>Eukaryota</taxon>
        <taxon>Metazoa</taxon>
        <taxon>Chordata</taxon>
        <taxon>Craniata</taxon>
        <taxon>Vertebrata</taxon>
        <taxon>Euteleostomi</taxon>
        <taxon>Archelosauria</taxon>
        <taxon>Archosauria</taxon>
        <taxon>Dinosauria</taxon>
        <taxon>Saurischia</taxon>
        <taxon>Theropoda</taxon>
        <taxon>Coelurosauria</taxon>
        <taxon>Aves</taxon>
        <taxon>Neognathae</taxon>
        <taxon>Neoaves</taxon>
        <taxon>Telluraves</taxon>
        <taxon>Coraciimorphae</taxon>
        <taxon>Piciformes</taxon>
        <taxon>Picidae</taxon>
        <taxon>Dryobates</taxon>
    </lineage>
</organism>
<keyword evidence="3" id="KW-1185">Reference proteome</keyword>
<gene>
    <name evidence="2" type="ORF">N307_02380</name>
</gene>
<feature type="region of interest" description="Disordered" evidence="1">
    <location>
        <begin position="94"/>
        <end position="183"/>
    </location>
</feature>
<dbReference type="STRING" id="118200.A0A093GNA6"/>
<dbReference type="Proteomes" id="UP000053875">
    <property type="component" value="Unassembled WGS sequence"/>
</dbReference>
<feature type="non-terminal residue" evidence="2">
    <location>
        <position position="349"/>
    </location>
</feature>
<dbReference type="AlphaFoldDB" id="A0A093GNA6"/>
<accession>A0A093GNA6</accession>
<sequence>EVGVQASGCRQCWSLALEMQGSGDNSCITCEQIDYLLNLVARLKDEVARLRDIRDCRRVTNLSNQALQAPQAEAGYSKSRGEWTQVPLKRRKVKPPCLQSPSPLPLENKVPGNGEGWIQVPARGGKRNPSRPSPPLLLPLHNKYEALQAEGSGDERAEEQPSREEPTAKCSSTTVTTSSTKTRRRVIGVGDTLVRGTEGPICRPDPSHREVCSLPGAWVRDIARRHPKSTDYYLLLVIRAGSDKIDKKATRAIKKELKALGQLIDGAGAQVVFCSVPSVAGEYTERNGRTHTSNNWLRGLCQQQNFGFSDHGTTFTAPNLLGPDGGHLSRRGKRVLALELAGLIRRALN</sequence>
<evidence type="ECO:0000256" key="1">
    <source>
        <dbReference type="SAM" id="MobiDB-lite"/>
    </source>
</evidence>
<name>A0A093GNA6_DRYPU</name>
<dbReference type="SUPFAM" id="SSF52266">
    <property type="entry name" value="SGNH hydrolase"/>
    <property type="match status" value="1"/>
</dbReference>
<evidence type="ECO:0000313" key="2">
    <source>
        <dbReference type="EMBL" id="KFV68274.1"/>
    </source>
</evidence>
<feature type="compositionally biased region" description="Low complexity" evidence="1">
    <location>
        <begin position="171"/>
        <end position="180"/>
    </location>
</feature>
<feature type="non-terminal residue" evidence="2">
    <location>
        <position position="1"/>
    </location>
</feature>
<evidence type="ECO:0000313" key="3">
    <source>
        <dbReference type="Proteomes" id="UP000053875"/>
    </source>
</evidence>
<proteinExistence type="predicted"/>
<dbReference type="EMBL" id="KL216208">
    <property type="protein sequence ID" value="KFV68274.1"/>
    <property type="molecule type" value="Genomic_DNA"/>
</dbReference>